<evidence type="ECO:0000256" key="1">
    <source>
        <dbReference type="SAM" id="SignalP"/>
    </source>
</evidence>
<feature type="chain" id="PRO_5040994358" evidence="1">
    <location>
        <begin position="19"/>
        <end position="192"/>
    </location>
</feature>
<evidence type="ECO:0000313" key="3">
    <source>
        <dbReference type="Proteomes" id="UP001139887"/>
    </source>
</evidence>
<proteinExistence type="predicted"/>
<keyword evidence="3" id="KW-1185">Reference proteome</keyword>
<accession>A0A9W8ICW2</accession>
<name>A0A9W8ICW2_9FUNG</name>
<gene>
    <name evidence="2" type="ORF">IWW36_003385</name>
</gene>
<reference evidence="2" key="1">
    <citation type="submission" date="2022-07" db="EMBL/GenBank/DDBJ databases">
        <title>Phylogenomic reconstructions and comparative analyses of Kickxellomycotina fungi.</title>
        <authorList>
            <person name="Reynolds N.K."/>
            <person name="Stajich J.E."/>
            <person name="Barry K."/>
            <person name="Grigoriev I.V."/>
            <person name="Crous P."/>
            <person name="Smith M.E."/>
        </authorList>
    </citation>
    <scope>NUCLEOTIDE SEQUENCE</scope>
    <source>
        <strain evidence="2">NRRL 1566</strain>
    </source>
</reference>
<dbReference type="OrthoDB" id="5517791at2759"/>
<dbReference type="GO" id="GO:0005576">
    <property type="term" value="C:extracellular region"/>
    <property type="evidence" value="ECO:0007669"/>
    <property type="project" value="UniProtKB-SubCell"/>
</dbReference>
<comment type="caution">
    <text evidence="2">The sequence shown here is derived from an EMBL/GenBank/DDBJ whole genome shotgun (WGS) entry which is preliminary data.</text>
</comment>
<dbReference type="AlphaFoldDB" id="A0A9W8ICW2"/>
<evidence type="ECO:0000313" key="2">
    <source>
        <dbReference type="EMBL" id="KAJ2848303.1"/>
    </source>
</evidence>
<feature type="signal peptide" evidence="1">
    <location>
        <begin position="1"/>
        <end position="18"/>
    </location>
</feature>
<dbReference type="EMBL" id="JANBUW010000185">
    <property type="protein sequence ID" value="KAJ2848303.1"/>
    <property type="molecule type" value="Genomic_DNA"/>
</dbReference>
<sequence>MMNIQLILVLLLVAAASARNLVRVSTARDATVGYNGLMNADGTFDAFTPKGMERQLVALNTETNKQRILLGFEMPKHITDLTRVRRCKLHVPRPIERPHHDYMLTAYEASSNWEERTVTAAAGVRAGRRQGSVVVRRGHNPHKIDVTEACRAIEHGGRFSVFLDSSGPLVSFFSRNSDRRPEDKFSVEILFY</sequence>
<organism evidence="2 3">
    <name type="scientific">Coemansia brasiliensis</name>
    <dbReference type="NCBI Taxonomy" id="2650707"/>
    <lineage>
        <taxon>Eukaryota</taxon>
        <taxon>Fungi</taxon>
        <taxon>Fungi incertae sedis</taxon>
        <taxon>Zoopagomycota</taxon>
        <taxon>Kickxellomycotina</taxon>
        <taxon>Kickxellomycetes</taxon>
        <taxon>Kickxellales</taxon>
        <taxon>Kickxellaceae</taxon>
        <taxon>Coemansia</taxon>
    </lineage>
</organism>
<dbReference type="Proteomes" id="UP001139887">
    <property type="component" value="Unassembled WGS sequence"/>
</dbReference>
<keyword evidence="1" id="KW-0732">Signal</keyword>
<protein>
    <submittedName>
        <fullName evidence="2">Uncharacterized protein</fullName>
    </submittedName>
</protein>